<evidence type="ECO:0000256" key="5">
    <source>
        <dbReference type="ARBA" id="ARBA00015611"/>
    </source>
</evidence>
<dbReference type="Gene3D" id="2.60.40.1730">
    <property type="entry name" value="tricorn interacting facor f3 domain"/>
    <property type="match status" value="1"/>
</dbReference>
<evidence type="ECO:0000313" key="16">
    <source>
        <dbReference type="EMBL" id="PKR82290.1"/>
    </source>
</evidence>
<dbReference type="SUPFAM" id="SSF63737">
    <property type="entry name" value="Leukotriene A4 hydrolase N-terminal domain"/>
    <property type="match status" value="1"/>
</dbReference>
<evidence type="ECO:0000256" key="11">
    <source>
        <dbReference type="ARBA" id="ARBA00023049"/>
    </source>
</evidence>
<dbReference type="AlphaFoldDB" id="A0A2I0R797"/>
<keyword evidence="12" id="KW-0175">Coiled coil</keyword>
<dbReference type="Pfam" id="PF01433">
    <property type="entry name" value="Peptidase_M1"/>
    <property type="match status" value="1"/>
</dbReference>
<evidence type="ECO:0000256" key="12">
    <source>
        <dbReference type="SAM" id="Coils"/>
    </source>
</evidence>
<feature type="coiled-coil region" evidence="12">
    <location>
        <begin position="840"/>
        <end position="867"/>
    </location>
</feature>
<dbReference type="InterPro" id="IPR050344">
    <property type="entry name" value="Peptidase_M1_aminopeptidases"/>
</dbReference>
<evidence type="ECO:0000256" key="7">
    <source>
        <dbReference type="ARBA" id="ARBA00022670"/>
    </source>
</evidence>
<accession>A0A2I0R797</accession>
<dbReference type="CDD" id="cd09603">
    <property type="entry name" value="M1_APN_like"/>
    <property type="match status" value="1"/>
</dbReference>
<dbReference type="InterPro" id="IPR027268">
    <property type="entry name" value="Peptidase_M4/M1_CTD_sf"/>
</dbReference>
<evidence type="ECO:0000313" key="17">
    <source>
        <dbReference type="Proteomes" id="UP000236654"/>
    </source>
</evidence>
<dbReference type="PRINTS" id="PR00756">
    <property type="entry name" value="ALADIPTASE"/>
</dbReference>
<dbReference type="EMBL" id="PJNI01000001">
    <property type="protein sequence ID" value="PKR82290.1"/>
    <property type="molecule type" value="Genomic_DNA"/>
</dbReference>
<comment type="caution">
    <text evidence="16">The sequence shown here is derived from an EMBL/GenBank/DDBJ whole genome shotgun (WGS) entry which is preliminary data.</text>
</comment>
<dbReference type="GO" id="GO:0005737">
    <property type="term" value="C:cytoplasm"/>
    <property type="evidence" value="ECO:0007669"/>
    <property type="project" value="TreeGrafter"/>
</dbReference>
<gene>
    <name evidence="16" type="ORF">CW751_02870</name>
</gene>
<evidence type="ECO:0000256" key="3">
    <source>
        <dbReference type="ARBA" id="ARBA00010136"/>
    </source>
</evidence>
<keyword evidence="17" id="KW-1185">Reference proteome</keyword>
<reference evidence="16 17" key="1">
    <citation type="submission" date="2017-12" db="EMBL/GenBank/DDBJ databases">
        <title>The draft genome sequence of Brumimicrobium saltpan LHR20.</title>
        <authorList>
            <person name="Do Z.-J."/>
            <person name="Luo H.-R."/>
        </authorList>
    </citation>
    <scope>NUCLEOTIDE SEQUENCE [LARGE SCALE GENOMIC DNA]</scope>
    <source>
        <strain evidence="16 17">LHR20</strain>
    </source>
</reference>
<feature type="domain" description="Aminopeptidase N-like N-terminal" evidence="15">
    <location>
        <begin position="77"/>
        <end position="263"/>
    </location>
</feature>
<evidence type="ECO:0000259" key="14">
    <source>
        <dbReference type="Pfam" id="PF01433"/>
    </source>
</evidence>
<proteinExistence type="inferred from homology"/>
<keyword evidence="6" id="KW-0031">Aminopeptidase</keyword>
<evidence type="ECO:0000256" key="6">
    <source>
        <dbReference type="ARBA" id="ARBA00022438"/>
    </source>
</evidence>
<dbReference type="GO" id="GO:0043171">
    <property type="term" value="P:peptide catabolic process"/>
    <property type="evidence" value="ECO:0007669"/>
    <property type="project" value="TreeGrafter"/>
</dbReference>
<dbReference type="OrthoDB" id="100605at2"/>
<dbReference type="GO" id="GO:0016020">
    <property type="term" value="C:membrane"/>
    <property type="evidence" value="ECO:0007669"/>
    <property type="project" value="TreeGrafter"/>
</dbReference>
<evidence type="ECO:0000256" key="8">
    <source>
        <dbReference type="ARBA" id="ARBA00022723"/>
    </source>
</evidence>
<feature type="compositionally biased region" description="Basic and acidic residues" evidence="13">
    <location>
        <begin position="25"/>
        <end position="36"/>
    </location>
</feature>
<feature type="domain" description="Peptidase M1 membrane alanine aminopeptidase" evidence="14">
    <location>
        <begin position="306"/>
        <end position="512"/>
    </location>
</feature>
<keyword evidence="9" id="KW-0378">Hydrolase</keyword>
<feature type="region of interest" description="Disordered" evidence="13">
    <location>
        <begin position="25"/>
        <end position="45"/>
    </location>
</feature>
<sequence>MKRLFTIIFSLGLFCACGTTKDQQSKDQVSETKEEQSSATVKEGVIKENDPVQEEVEEIITRPNYNPSATIKTGLIHTKLEVSFDWDKSQLKGLATLTCSPHFYPTDSLILDAKAMEIKSVQLNGKKLQYKYNDAKFLRIKLDKKYTRDEEYTVVIDYIAKPEEKEIGGSSAISSDKGLYFINPKGENENQMPHIWTQGETEASSVWFPTIDRPNQKTTQEIYITVEDKYKTLSNGKFVSSTHNEDGTRTDYWKQELKHVPYLFMMAIGEFAVVKDTYTKPDGTVIPVHYYVEPEWEEHAQAIFGETPEMITFFSDLLGVDYKWDKYHQVVVREYVSGAMENTGAVVFGDFVYKTKRELIDADDHSIIAHELFHHWFGNLVTCESWANLPLNEAFANYSQYLWDEHYNGRDHADYVAEKEAEGYFQSSAQRGHHDMIWYDYDEKEDMFDAHSYNKGGRILHMLRYYLGDDAFYTGLRKYLNDNAYTAAEIHHLRLAFEEVSGEDLNWFFNQWFLSSRHPEIKISQTFENNEVTIRISQNQDLEKTPLYKLPLKIGVYSGGEKETYQVVVDKNINTFTFKYNGELENIVVDEDRTILGKFSHDKPREWYVHQYYNAPRYKDREQAIVYGSRLRTEAGRKMIVDALADDFWYIRKLAISKLDKLGSDQKQMVFDHLVNLAKTDANSKVRGAALSKLSKDYFKGEFEDKTRSTLLQTIEKDSSYFAIARGLNGLTKGKPSDINTALKLAKTLEKERSSALKGQIIGMYKNHGDATHLDFMANAILSGDISGYDAIGALLNFTAAVKQQDIKTQEGYFHVFNQLSQNGGAYIMAVLPMSVMNLKKGVDQTIVALTKESEQLEAEGKTAEATVIQGKINNAEAFSEKVNTLLKKIMN</sequence>
<dbReference type="RefSeq" id="WP_101333474.1">
    <property type="nucleotide sequence ID" value="NZ_PJNI01000001.1"/>
</dbReference>
<dbReference type="InterPro" id="IPR014782">
    <property type="entry name" value="Peptidase_M1_dom"/>
</dbReference>
<organism evidence="16 17">
    <name type="scientific">Brumimicrobium salinarum</name>
    <dbReference type="NCBI Taxonomy" id="2058658"/>
    <lineage>
        <taxon>Bacteria</taxon>
        <taxon>Pseudomonadati</taxon>
        <taxon>Bacteroidota</taxon>
        <taxon>Flavobacteriia</taxon>
        <taxon>Flavobacteriales</taxon>
        <taxon>Crocinitomicaceae</taxon>
        <taxon>Brumimicrobium</taxon>
    </lineage>
</organism>
<name>A0A2I0R797_9FLAO</name>
<evidence type="ECO:0000256" key="2">
    <source>
        <dbReference type="ARBA" id="ARBA00001947"/>
    </source>
</evidence>
<dbReference type="PANTHER" id="PTHR11533">
    <property type="entry name" value="PROTEASE M1 ZINC METALLOPROTEASE"/>
    <property type="match status" value="1"/>
</dbReference>
<keyword evidence="7" id="KW-0645">Protease</keyword>
<keyword evidence="8" id="KW-0479">Metal-binding</keyword>
<dbReference type="GO" id="GO:0016285">
    <property type="term" value="F:alanyl aminopeptidase activity"/>
    <property type="evidence" value="ECO:0007669"/>
    <property type="project" value="UniProtKB-EC"/>
</dbReference>
<dbReference type="Proteomes" id="UP000236654">
    <property type="component" value="Unassembled WGS sequence"/>
</dbReference>
<comment type="cofactor">
    <cofactor evidence="2">
        <name>Zn(2+)</name>
        <dbReference type="ChEBI" id="CHEBI:29105"/>
    </cofactor>
</comment>
<dbReference type="Pfam" id="PF17900">
    <property type="entry name" value="Peptidase_M1_N"/>
    <property type="match status" value="1"/>
</dbReference>
<evidence type="ECO:0000256" key="9">
    <source>
        <dbReference type="ARBA" id="ARBA00022801"/>
    </source>
</evidence>
<dbReference type="EC" id="3.4.11.2" evidence="4"/>
<dbReference type="Gene3D" id="1.10.390.10">
    <property type="entry name" value="Neutral Protease Domain 2"/>
    <property type="match status" value="1"/>
</dbReference>
<evidence type="ECO:0000256" key="10">
    <source>
        <dbReference type="ARBA" id="ARBA00022833"/>
    </source>
</evidence>
<evidence type="ECO:0000259" key="15">
    <source>
        <dbReference type="Pfam" id="PF17900"/>
    </source>
</evidence>
<evidence type="ECO:0000256" key="4">
    <source>
        <dbReference type="ARBA" id="ARBA00012564"/>
    </source>
</evidence>
<evidence type="ECO:0000256" key="1">
    <source>
        <dbReference type="ARBA" id="ARBA00000098"/>
    </source>
</evidence>
<dbReference type="SUPFAM" id="SSF55486">
    <property type="entry name" value="Metalloproteases ('zincins'), catalytic domain"/>
    <property type="match status" value="1"/>
</dbReference>
<keyword evidence="10" id="KW-0862">Zinc</keyword>
<dbReference type="Gene3D" id="1.25.10.10">
    <property type="entry name" value="Leucine-rich Repeat Variant"/>
    <property type="match status" value="1"/>
</dbReference>
<comment type="catalytic activity">
    <reaction evidence="1">
        <text>Release of an N-terminal amino acid, Xaa-|-Yaa- from a peptide, amide or arylamide. Xaa is preferably Ala, but may be most amino acids including Pro (slow action). When a terminal hydrophobic residue is followed by a prolyl residue, the two may be released as an intact Xaa-Pro dipeptide.</text>
        <dbReference type="EC" id="3.4.11.2"/>
    </reaction>
</comment>
<dbReference type="PANTHER" id="PTHR11533:SF174">
    <property type="entry name" value="PUROMYCIN-SENSITIVE AMINOPEPTIDASE-RELATED"/>
    <property type="match status" value="1"/>
</dbReference>
<dbReference type="GO" id="GO:0006508">
    <property type="term" value="P:proteolysis"/>
    <property type="evidence" value="ECO:0007669"/>
    <property type="project" value="UniProtKB-KW"/>
</dbReference>
<dbReference type="GO" id="GO:0008270">
    <property type="term" value="F:zinc ion binding"/>
    <property type="evidence" value="ECO:0007669"/>
    <property type="project" value="InterPro"/>
</dbReference>
<dbReference type="InterPro" id="IPR001930">
    <property type="entry name" value="Peptidase_M1"/>
</dbReference>
<dbReference type="GO" id="GO:0005615">
    <property type="term" value="C:extracellular space"/>
    <property type="evidence" value="ECO:0007669"/>
    <property type="project" value="TreeGrafter"/>
</dbReference>
<dbReference type="InterPro" id="IPR042097">
    <property type="entry name" value="Aminopeptidase_N-like_N_sf"/>
</dbReference>
<protein>
    <recommendedName>
        <fullName evidence="5">Aminopeptidase N</fullName>
        <ecNumber evidence="4">3.4.11.2</ecNumber>
    </recommendedName>
</protein>
<dbReference type="GO" id="GO:0070006">
    <property type="term" value="F:metalloaminopeptidase activity"/>
    <property type="evidence" value="ECO:0007669"/>
    <property type="project" value="TreeGrafter"/>
</dbReference>
<evidence type="ECO:0000256" key="13">
    <source>
        <dbReference type="SAM" id="MobiDB-lite"/>
    </source>
</evidence>
<comment type="similarity">
    <text evidence="3">Belongs to the peptidase M1 family.</text>
</comment>
<dbReference type="InterPro" id="IPR011989">
    <property type="entry name" value="ARM-like"/>
</dbReference>
<dbReference type="InterPro" id="IPR045357">
    <property type="entry name" value="Aminopeptidase_N-like_N"/>
</dbReference>
<keyword evidence="11" id="KW-0482">Metalloprotease</keyword>
<dbReference type="PROSITE" id="PS51257">
    <property type="entry name" value="PROKAR_LIPOPROTEIN"/>
    <property type="match status" value="1"/>
</dbReference>
<dbReference type="GO" id="GO:0042277">
    <property type="term" value="F:peptide binding"/>
    <property type="evidence" value="ECO:0007669"/>
    <property type="project" value="TreeGrafter"/>
</dbReference>